<name>A0A9D4GX97_DREPO</name>
<reference evidence="2" key="2">
    <citation type="submission" date="2020-11" db="EMBL/GenBank/DDBJ databases">
        <authorList>
            <person name="McCartney M.A."/>
            <person name="Auch B."/>
            <person name="Kono T."/>
            <person name="Mallez S."/>
            <person name="Becker A."/>
            <person name="Gohl D.M."/>
            <person name="Silverstein K.A.T."/>
            <person name="Koren S."/>
            <person name="Bechman K.B."/>
            <person name="Herman A."/>
            <person name="Abrahante J.E."/>
            <person name="Garbe J."/>
        </authorList>
    </citation>
    <scope>NUCLEOTIDE SEQUENCE</scope>
    <source>
        <strain evidence="2">Duluth1</strain>
        <tissue evidence="2">Whole animal</tissue>
    </source>
</reference>
<dbReference type="Proteomes" id="UP000828390">
    <property type="component" value="Unassembled WGS sequence"/>
</dbReference>
<evidence type="ECO:0000259" key="1">
    <source>
        <dbReference type="PROSITE" id="PS50835"/>
    </source>
</evidence>
<reference evidence="2" key="1">
    <citation type="journal article" date="2019" name="bioRxiv">
        <title>The Genome of the Zebra Mussel, Dreissena polymorpha: A Resource for Invasive Species Research.</title>
        <authorList>
            <person name="McCartney M.A."/>
            <person name="Auch B."/>
            <person name="Kono T."/>
            <person name="Mallez S."/>
            <person name="Zhang Y."/>
            <person name="Obille A."/>
            <person name="Becker A."/>
            <person name="Abrahante J.E."/>
            <person name="Garbe J."/>
            <person name="Badalamenti J.P."/>
            <person name="Herman A."/>
            <person name="Mangelson H."/>
            <person name="Liachko I."/>
            <person name="Sullivan S."/>
            <person name="Sone E.D."/>
            <person name="Koren S."/>
            <person name="Silverstein K.A.T."/>
            <person name="Beckman K.B."/>
            <person name="Gohl D.M."/>
        </authorList>
    </citation>
    <scope>NUCLEOTIDE SEQUENCE</scope>
    <source>
        <strain evidence="2">Duluth1</strain>
        <tissue evidence="2">Whole animal</tissue>
    </source>
</reference>
<accession>A0A9D4GX97</accession>
<evidence type="ECO:0000313" key="2">
    <source>
        <dbReference type="EMBL" id="KAH3825346.1"/>
    </source>
</evidence>
<dbReference type="PROSITE" id="PS50835">
    <property type="entry name" value="IG_LIKE"/>
    <property type="match status" value="1"/>
</dbReference>
<gene>
    <name evidence="2" type="ORF">DPMN_127221</name>
</gene>
<feature type="domain" description="Ig-like" evidence="1">
    <location>
        <begin position="1"/>
        <end position="81"/>
    </location>
</feature>
<evidence type="ECO:0000313" key="3">
    <source>
        <dbReference type="Proteomes" id="UP000828390"/>
    </source>
</evidence>
<sequence>MDLTTFHQWSYTLNEGHTLHDITCSAICVPECTYSWKRSYTVITNTNVLSVGSVKRGDTGIYECAARTPTSGQIVNSQSVEILIRCVEISSDKRIA</sequence>
<dbReference type="InterPro" id="IPR036179">
    <property type="entry name" value="Ig-like_dom_sf"/>
</dbReference>
<comment type="caution">
    <text evidence="2">The sequence shown here is derived from an EMBL/GenBank/DDBJ whole genome shotgun (WGS) entry which is preliminary data.</text>
</comment>
<proteinExistence type="predicted"/>
<dbReference type="EMBL" id="JAIWYP010000005">
    <property type="protein sequence ID" value="KAH3825346.1"/>
    <property type="molecule type" value="Genomic_DNA"/>
</dbReference>
<dbReference type="SUPFAM" id="SSF48726">
    <property type="entry name" value="Immunoglobulin"/>
    <property type="match status" value="1"/>
</dbReference>
<dbReference type="AlphaFoldDB" id="A0A9D4GX97"/>
<dbReference type="InterPro" id="IPR013783">
    <property type="entry name" value="Ig-like_fold"/>
</dbReference>
<dbReference type="InterPro" id="IPR007110">
    <property type="entry name" value="Ig-like_dom"/>
</dbReference>
<dbReference type="Gene3D" id="2.60.40.10">
    <property type="entry name" value="Immunoglobulins"/>
    <property type="match status" value="1"/>
</dbReference>
<protein>
    <recommendedName>
        <fullName evidence="1">Ig-like domain-containing protein</fullName>
    </recommendedName>
</protein>
<keyword evidence="3" id="KW-1185">Reference proteome</keyword>
<organism evidence="2 3">
    <name type="scientific">Dreissena polymorpha</name>
    <name type="common">Zebra mussel</name>
    <name type="synonym">Mytilus polymorpha</name>
    <dbReference type="NCBI Taxonomy" id="45954"/>
    <lineage>
        <taxon>Eukaryota</taxon>
        <taxon>Metazoa</taxon>
        <taxon>Spiralia</taxon>
        <taxon>Lophotrochozoa</taxon>
        <taxon>Mollusca</taxon>
        <taxon>Bivalvia</taxon>
        <taxon>Autobranchia</taxon>
        <taxon>Heteroconchia</taxon>
        <taxon>Euheterodonta</taxon>
        <taxon>Imparidentia</taxon>
        <taxon>Neoheterodontei</taxon>
        <taxon>Myida</taxon>
        <taxon>Dreissenoidea</taxon>
        <taxon>Dreissenidae</taxon>
        <taxon>Dreissena</taxon>
    </lineage>
</organism>